<dbReference type="STRING" id="665118.SAMN02983003_3915"/>
<dbReference type="Gene3D" id="3.40.50.2300">
    <property type="match status" value="1"/>
</dbReference>
<evidence type="ECO:0000256" key="2">
    <source>
        <dbReference type="ARBA" id="ARBA00023012"/>
    </source>
</evidence>
<feature type="domain" description="Response regulatory" evidence="4">
    <location>
        <begin position="4"/>
        <end position="120"/>
    </location>
</feature>
<dbReference type="GO" id="GO:0000160">
    <property type="term" value="P:phosphorelay signal transduction system"/>
    <property type="evidence" value="ECO:0007669"/>
    <property type="project" value="UniProtKB-KW"/>
</dbReference>
<dbReference type="Proteomes" id="UP000183447">
    <property type="component" value="Unassembled WGS sequence"/>
</dbReference>
<dbReference type="InterPro" id="IPR001789">
    <property type="entry name" value="Sig_transdc_resp-reg_receiver"/>
</dbReference>
<sequence length="129" mass="14265">MGTDILVAEDEPGILEALSFVLQRAGWTVQSVTDGDAVLSAVRRERPRVLVLDIMLPKRSGFEVLKQLRADVLTRALPVLVLTARGQQQDRRIAEELGADRFVTKPYSNVEVVDAVRALLVDRTETGAR</sequence>
<dbReference type="InterPro" id="IPR011006">
    <property type="entry name" value="CheY-like_superfamily"/>
</dbReference>
<dbReference type="Pfam" id="PF00072">
    <property type="entry name" value="Response_reg"/>
    <property type="match status" value="1"/>
</dbReference>
<dbReference type="RefSeq" id="WP_072346656.1">
    <property type="nucleotide sequence ID" value="NZ_FPKU01000004.1"/>
</dbReference>
<proteinExistence type="predicted"/>
<reference evidence="5 6" key="1">
    <citation type="submission" date="2016-11" db="EMBL/GenBank/DDBJ databases">
        <authorList>
            <person name="Jaros S."/>
            <person name="Januszkiewicz K."/>
            <person name="Wedrychowicz H."/>
        </authorList>
    </citation>
    <scope>NUCLEOTIDE SEQUENCE [LARGE SCALE GENOMIC DNA]</scope>
    <source>
        <strain evidence="5 6">ATCC 23634</strain>
    </source>
</reference>
<dbReference type="PANTHER" id="PTHR44591">
    <property type="entry name" value="STRESS RESPONSE REGULATOR PROTEIN 1"/>
    <property type="match status" value="1"/>
</dbReference>
<evidence type="ECO:0000313" key="5">
    <source>
        <dbReference type="EMBL" id="SFZ86721.1"/>
    </source>
</evidence>
<dbReference type="SMART" id="SM00448">
    <property type="entry name" value="REC"/>
    <property type="match status" value="1"/>
</dbReference>
<keyword evidence="6" id="KW-1185">Reference proteome</keyword>
<dbReference type="InterPro" id="IPR050595">
    <property type="entry name" value="Bact_response_regulator"/>
</dbReference>
<dbReference type="OrthoDB" id="9801602at2"/>
<keyword evidence="2" id="KW-0902">Two-component regulatory system</keyword>
<dbReference type="PANTHER" id="PTHR44591:SF14">
    <property type="entry name" value="PROTEIN PILG"/>
    <property type="match status" value="1"/>
</dbReference>
<keyword evidence="1 3" id="KW-0597">Phosphoprotein</keyword>
<dbReference type="SUPFAM" id="SSF52172">
    <property type="entry name" value="CheY-like"/>
    <property type="match status" value="1"/>
</dbReference>
<evidence type="ECO:0000256" key="3">
    <source>
        <dbReference type="PROSITE-ProRule" id="PRU00169"/>
    </source>
</evidence>
<dbReference type="EMBL" id="FPKU01000004">
    <property type="protein sequence ID" value="SFZ86721.1"/>
    <property type="molecule type" value="Genomic_DNA"/>
</dbReference>
<feature type="modified residue" description="4-aspartylphosphate" evidence="3">
    <location>
        <position position="53"/>
    </location>
</feature>
<name>A0A1K2I310_9HYPH</name>
<accession>A0A1K2I310</accession>
<protein>
    <submittedName>
        <fullName evidence="5">Response regulator receiver domain-containing protein</fullName>
    </submittedName>
</protein>
<dbReference type="AlphaFoldDB" id="A0A1K2I310"/>
<evidence type="ECO:0000259" key="4">
    <source>
        <dbReference type="PROSITE" id="PS50110"/>
    </source>
</evidence>
<organism evidence="5 6">
    <name type="scientific">Devosia enhydra</name>
    <dbReference type="NCBI Taxonomy" id="665118"/>
    <lineage>
        <taxon>Bacteria</taxon>
        <taxon>Pseudomonadati</taxon>
        <taxon>Pseudomonadota</taxon>
        <taxon>Alphaproteobacteria</taxon>
        <taxon>Hyphomicrobiales</taxon>
        <taxon>Devosiaceae</taxon>
        <taxon>Devosia</taxon>
    </lineage>
</organism>
<gene>
    <name evidence="5" type="ORF">SAMN02983003_3915</name>
</gene>
<evidence type="ECO:0000256" key="1">
    <source>
        <dbReference type="ARBA" id="ARBA00022553"/>
    </source>
</evidence>
<dbReference type="PROSITE" id="PS50110">
    <property type="entry name" value="RESPONSE_REGULATORY"/>
    <property type="match status" value="1"/>
</dbReference>
<evidence type="ECO:0000313" key="6">
    <source>
        <dbReference type="Proteomes" id="UP000183447"/>
    </source>
</evidence>